<evidence type="ECO:0000313" key="1">
    <source>
        <dbReference type="EMBL" id="KGO99844.1"/>
    </source>
</evidence>
<reference evidence="1 2" key="1">
    <citation type="submission" date="2013-08" db="EMBL/GenBank/DDBJ databases">
        <title>Genomic analysis of Lysobacter defluvii.</title>
        <authorList>
            <person name="Wang Q."/>
            <person name="Wang G."/>
        </authorList>
    </citation>
    <scope>NUCLEOTIDE SEQUENCE [LARGE SCALE GENOMIC DNA]</scope>
    <source>
        <strain evidence="1 2">IMMIB APB-9</strain>
    </source>
</reference>
<organism evidence="1 2">
    <name type="scientific">Lysobacter defluvii IMMIB APB-9 = DSM 18482</name>
    <dbReference type="NCBI Taxonomy" id="1385515"/>
    <lineage>
        <taxon>Bacteria</taxon>
        <taxon>Pseudomonadati</taxon>
        <taxon>Pseudomonadota</taxon>
        <taxon>Gammaproteobacteria</taxon>
        <taxon>Lysobacterales</taxon>
        <taxon>Lysobacteraceae</taxon>
        <taxon>Novilysobacter</taxon>
    </lineage>
</organism>
<evidence type="ECO:0000313" key="2">
    <source>
        <dbReference type="Proteomes" id="UP000030003"/>
    </source>
</evidence>
<dbReference type="Proteomes" id="UP000030003">
    <property type="component" value="Unassembled WGS sequence"/>
</dbReference>
<gene>
    <name evidence="1" type="ORF">N791_09905</name>
</gene>
<comment type="caution">
    <text evidence="1">The sequence shown here is derived from an EMBL/GenBank/DDBJ whole genome shotgun (WGS) entry which is preliminary data.</text>
</comment>
<sequence>MADALSTSSTASPPSAAYRRVLDALRELNPDDHQIARRMKDTRVPELDNRTLEEAVLAGDAEKALRYLDAIATGWDG</sequence>
<protein>
    <submittedName>
        <fullName evidence="1">Uncharacterized protein</fullName>
    </submittedName>
</protein>
<proteinExistence type="predicted"/>
<dbReference type="EMBL" id="AVBH01000002">
    <property type="protein sequence ID" value="KGO99844.1"/>
    <property type="molecule type" value="Genomic_DNA"/>
</dbReference>
<accession>A0A0A0MB92</accession>
<dbReference type="AlphaFoldDB" id="A0A0A0MB92"/>
<name>A0A0A0MB92_9GAMM</name>
<keyword evidence="2" id="KW-1185">Reference proteome</keyword>